<dbReference type="GO" id="GO:0004316">
    <property type="term" value="F:3-oxoacyl-[acyl-carrier-protein] reductase (NADPH) activity"/>
    <property type="evidence" value="ECO:0007669"/>
    <property type="project" value="UniProtKB-EC"/>
</dbReference>
<dbReference type="InterPro" id="IPR020904">
    <property type="entry name" value="Sc_DH/Rdtase_CS"/>
</dbReference>
<dbReference type="PANTHER" id="PTHR43639">
    <property type="entry name" value="OXIDOREDUCTASE, SHORT-CHAIN DEHYDROGENASE/REDUCTASE FAMILY (AFU_ORTHOLOGUE AFUA_5G02870)"/>
    <property type="match status" value="1"/>
</dbReference>
<keyword evidence="4" id="KW-1185">Reference proteome</keyword>
<dbReference type="EMBL" id="JAUSVK010000001">
    <property type="protein sequence ID" value="MDQ0395244.1"/>
    <property type="molecule type" value="Genomic_DNA"/>
</dbReference>
<comment type="caution">
    <text evidence="3">The sequence shown here is derived from an EMBL/GenBank/DDBJ whole genome shotgun (WGS) entry which is preliminary data.</text>
</comment>
<dbReference type="SUPFAM" id="SSF51735">
    <property type="entry name" value="NAD(P)-binding Rossmann-fold domains"/>
    <property type="match status" value="1"/>
</dbReference>
<dbReference type="CDD" id="cd05233">
    <property type="entry name" value="SDR_c"/>
    <property type="match status" value="1"/>
</dbReference>
<dbReference type="PROSITE" id="PS00061">
    <property type="entry name" value="ADH_SHORT"/>
    <property type="match status" value="1"/>
</dbReference>
<dbReference type="InterPro" id="IPR036291">
    <property type="entry name" value="NAD(P)-bd_dom_sf"/>
</dbReference>
<dbReference type="InterPro" id="IPR002347">
    <property type="entry name" value="SDR_fam"/>
</dbReference>
<name>A0ABU0FKV5_9HYPH</name>
<dbReference type="Gene3D" id="3.40.50.720">
    <property type="entry name" value="NAD(P)-binding Rossmann-like Domain"/>
    <property type="match status" value="1"/>
</dbReference>
<organism evidence="3 4">
    <name type="scientific">Labrys monachus</name>
    <dbReference type="NCBI Taxonomy" id="217067"/>
    <lineage>
        <taxon>Bacteria</taxon>
        <taxon>Pseudomonadati</taxon>
        <taxon>Pseudomonadota</taxon>
        <taxon>Alphaproteobacteria</taxon>
        <taxon>Hyphomicrobiales</taxon>
        <taxon>Xanthobacteraceae</taxon>
        <taxon>Labrys</taxon>
    </lineage>
</organism>
<keyword evidence="2 3" id="KW-0560">Oxidoreductase</keyword>
<comment type="similarity">
    <text evidence="1">Belongs to the short-chain dehydrogenases/reductases (SDR) family.</text>
</comment>
<gene>
    <name evidence="3" type="ORF">J3R73_005036</name>
</gene>
<dbReference type="Proteomes" id="UP001237448">
    <property type="component" value="Unassembled WGS sequence"/>
</dbReference>
<dbReference type="RefSeq" id="WP_307433752.1">
    <property type="nucleotide sequence ID" value="NZ_JAUSVK010000001.1"/>
</dbReference>
<accession>A0ABU0FKV5</accession>
<reference evidence="3 4" key="1">
    <citation type="submission" date="2023-07" db="EMBL/GenBank/DDBJ databases">
        <title>Genomic Encyclopedia of Type Strains, Phase IV (KMG-IV): sequencing the most valuable type-strain genomes for metagenomic binning, comparative biology and taxonomic classification.</title>
        <authorList>
            <person name="Goeker M."/>
        </authorList>
    </citation>
    <scope>NUCLEOTIDE SEQUENCE [LARGE SCALE GENOMIC DNA]</scope>
    <source>
        <strain evidence="3 4">DSM 5896</strain>
    </source>
</reference>
<evidence type="ECO:0000256" key="2">
    <source>
        <dbReference type="ARBA" id="ARBA00023002"/>
    </source>
</evidence>
<evidence type="ECO:0000313" key="3">
    <source>
        <dbReference type="EMBL" id="MDQ0395244.1"/>
    </source>
</evidence>
<sequence length="254" mass="25839">MQLGLAGKGVLVTGASTGIGAALAKAFAAEGALVAIHYNASEAEAAEVAAAITAAGGTAKLFRGDFGRQGEARRVVEEAAKALGRLDILVNNAGALIRRAPFVEIDRELYEQVLNLNVGSLLEASQAAVPHIEAQGGGAIINLGSIAGNNGGAPGSGIYATAKAAVHNLTRNMAMELGGRNIRVNAIAPGVILTPFHAATPPERLEFVRKSTQLGRLGTAEDCVGPVLFLASDAMSAYVTGQILHVNGGQLMPA</sequence>
<protein>
    <submittedName>
        <fullName evidence="3">3-oxoacyl-[acyl-carrier protein] reductase</fullName>
        <ecNumber evidence="3">1.1.1.100</ecNumber>
    </submittedName>
</protein>
<dbReference type="PRINTS" id="PR00081">
    <property type="entry name" value="GDHRDH"/>
</dbReference>
<evidence type="ECO:0000256" key="1">
    <source>
        <dbReference type="ARBA" id="ARBA00006484"/>
    </source>
</evidence>
<dbReference type="PANTHER" id="PTHR43639:SF1">
    <property type="entry name" value="SHORT-CHAIN DEHYDROGENASE_REDUCTASE FAMILY PROTEIN"/>
    <property type="match status" value="1"/>
</dbReference>
<dbReference type="NCBIfam" id="NF005559">
    <property type="entry name" value="PRK07231.1"/>
    <property type="match status" value="1"/>
</dbReference>
<dbReference type="PRINTS" id="PR00080">
    <property type="entry name" value="SDRFAMILY"/>
</dbReference>
<dbReference type="Pfam" id="PF13561">
    <property type="entry name" value="adh_short_C2"/>
    <property type="match status" value="1"/>
</dbReference>
<dbReference type="EC" id="1.1.1.100" evidence="3"/>
<proteinExistence type="inferred from homology"/>
<evidence type="ECO:0000313" key="4">
    <source>
        <dbReference type="Proteomes" id="UP001237448"/>
    </source>
</evidence>